<accession>A0A1I0VWP5</accession>
<keyword evidence="3" id="KW-0732">Signal</keyword>
<organism evidence="4 5">
    <name type="scientific">Amycolatopsis marina</name>
    <dbReference type="NCBI Taxonomy" id="490629"/>
    <lineage>
        <taxon>Bacteria</taxon>
        <taxon>Bacillati</taxon>
        <taxon>Actinomycetota</taxon>
        <taxon>Actinomycetes</taxon>
        <taxon>Pseudonocardiales</taxon>
        <taxon>Pseudonocardiaceae</taxon>
        <taxon>Amycolatopsis</taxon>
    </lineage>
</organism>
<keyword evidence="2" id="KW-0812">Transmembrane</keyword>
<dbReference type="EMBL" id="FOKG01000001">
    <property type="protein sequence ID" value="SFA80323.1"/>
    <property type="molecule type" value="Genomic_DNA"/>
</dbReference>
<evidence type="ECO:0000256" key="2">
    <source>
        <dbReference type="SAM" id="Phobius"/>
    </source>
</evidence>
<keyword evidence="5" id="KW-1185">Reference proteome</keyword>
<evidence type="ECO:0000313" key="4">
    <source>
        <dbReference type="EMBL" id="SFA80323.1"/>
    </source>
</evidence>
<reference evidence="5" key="1">
    <citation type="submission" date="2016-10" db="EMBL/GenBank/DDBJ databases">
        <authorList>
            <person name="Varghese N."/>
            <person name="Submissions S."/>
        </authorList>
    </citation>
    <scope>NUCLEOTIDE SEQUENCE [LARGE SCALE GENOMIC DNA]</scope>
    <source>
        <strain evidence="5">CGMCC 4.3568</strain>
    </source>
</reference>
<keyword evidence="2" id="KW-1133">Transmembrane helix</keyword>
<evidence type="ECO:0000256" key="1">
    <source>
        <dbReference type="SAM" id="MobiDB-lite"/>
    </source>
</evidence>
<evidence type="ECO:0000313" key="5">
    <source>
        <dbReference type="Proteomes" id="UP000243799"/>
    </source>
</evidence>
<dbReference type="RefSeq" id="WP_342741688.1">
    <property type="nucleotide sequence ID" value="NZ_FOKG01000001.1"/>
</dbReference>
<feature type="chain" id="PRO_5038448774" evidence="3">
    <location>
        <begin position="32"/>
        <end position="314"/>
    </location>
</feature>
<sequence length="314" mass="31512">MRIHRTALARTSRKVLTATAIAAAVTGFSFAGAGTASATTLAAQSCTSSVTGQIGDQVAVTGPSMKGLVKTAAREAVTMWNFLTVHPDSIAREVEKKATINVGKIPDASSGKIAGEAVGTAVAQALKDSPGLGLLDSTKQQTLDHIKKKVSGSCGLTVFAANHQKPTSQQPAPRGSQAPTTGNAENNTGGTGGNGANSGTGSLPYTGTGDARAPQRDYSGIPTATAGIAVPPDLRYPPSNGVPGQTSPEFGILGAEGSEGLGETGQPDVRNAGNADALAAPATPDNVQLPMLLAVVALAGVTAALVRTWVLRRA</sequence>
<feature type="signal peptide" evidence="3">
    <location>
        <begin position="1"/>
        <end position="31"/>
    </location>
</feature>
<protein>
    <submittedName>
        <fullName evidence="4">Uncharacterized protein</fullName>
    </submittedName>
</protein>
<name>A0A1I0VWP5_9PSEU</name>
<dbReference type="Proteomes" id="UP000243799">
    <property type="component" value="Unassembled WGS sequence"/>
</dbReference>
<dbReference type="AlphaFoldDB" id="A0A1I0VWP5"/>
<dbReference type="STRING" id="490629.SAMN05216266_101527"/>
<feature type="transmembrane region" description="Helical" evidence="2">
    <location>
        <begin position="289"/>
        <end position="310"/>
    </location>
</feature>
<proteinExistence type="predicted"/>
<gene>
    <name evidence="4" type="ORF">SAMN05216266_101527</name>
</gene>
<evidence type="ECO:0000256" key="3">
    <source>
        <dbReference type="SAM" id="SignalP"/>
    </source>
</evidence>
<feature type="compositionally biased region" description="Gly residues" evidence="1">
    <location>
        <begin position="189"/>
        <end position="198"/>
    </location>
</feature>
<feature type="region of interest" description="Disordered" evidence="1">
    <location>
        <begin position="163"/>
        <end position="267"/>
    </location>
</feature>
<keyword evidence="2" id="KW-0472">Membrane</keyword>